<dbReference type="SUPFAM" id="SSF53098">
    <property type="entry name" value="Ribonuclease H-like"/>
    <property type="match status" value="1"/>
</dbReference>
<dbReference type="InterPro" id="IPR044730">
    <property type="entry name" value="RNase_H-like_dom_plant"/>
</dbReference>
<evidence type="ECO:0000259" key="1">
    <source>
        <dbReference type="Pfam" id="PF13456"/>
    </source>
</evidence>
<dbReference type="PANTHER" id="PTHR47074">
    <property type="entry name" value="BNAC02G40300D PROTEIN"/>
    <property type="match status" value="1"/>
</dbReference>
<evidence type="ECO:0000313" key="3">
    <source>
        <dbReference type="Proteomes" id="UP000237000"/>
    </source>
</evidence>
<dbReference type="Pfam" id="PF13456">
    <property type="entry name" value="RVT_3"/>
    <property type="match status" value="1"/>
</dbReference>
<feature type="domain" description="RNase H type-1" evidence="1">
    <location>
        <begin position="7"/>
        <end position="128"/>
    </location>
</feature>
<proteinExistence type="predicted"/>
<keyword evidence="3" id="KW-1185">Reference proteome</keyword>
<organism evidence="2 3">
    <name type="scientific">Trema orientale</name>
    <name type="common">Charcoal tree</name>
    <name type="synonym">Celtis orientalis</name>
    <dbReference type="NCBI Taxonomy" id="63057"/>
    <lineage>
        <taxon>Eukaryota</taxon>
        <taxon>Viridiplantae</taxon>
        <taxon>Streptophyta</taxon>
        <taxon>Embryophyta</taxon>
        <taxon>Tracheophyta</taxon>
        <taxon>Spermatophyta</taxon>
        <taxon>Magnoliopsida</taxon>
        <taxon>eudicotyledons</taxon>
        <taxon>Gunneridae</taxon>
        <taxon>Pentapetalae</taxon>
        <taxon>rosids</taxon>
        <taxon>fabids</taxon>
        <taxon>Rosales</taxon>
        <taxon>Cannabaceae</taxon>
        <taxon>Trema</taxon>
    </lineage>
</organism>
<name>A0A2P5BU87_TREOI</name>
<sequence>MGQLKLNVDAAVKCYSGFIGIGVVVRDCNGMVLGPSSLKFAGHLSPFLAECVAVREGKKFAINHGLSPGVIETDAQNVVLALQEKTFNALEGPVVRDIYILLERLRNANCRFTCHSCNVAAYSLAQFAFRNNISQS</sequence>
<dbReference type="Proteomes" id="UP000237000">
    <property type="component" value="Unassembled WGS sequence"/>
</dbReference>
<gene>
    <name evidence="2" type="ORF">TorRG33x02_308780</name>
</gene>
<reference evidence="3" key="1">
    <citation type="submission" date="2016-06" db="EMBL/GenBank/DDBJ databases">
        <title>Parallel loss of symbiosis genes in relatives of nitrogen-fixing non-legume Parasponia.</title>
        <authorList>
            <person name="Van Velzen R."/>
            <person name="Holmer R."/>
            <person name="Bu F."/>
            <person name="Rutten L."/>
            <person name="Van Zeijl A."/>
            <person name="Liu W."/>
            <person name="Santuari L."/>
            <person name="Cao Q."/>
            <person name="Sharma T."/>
            <person name="Shen D."/>
            <person name="Roswanjaya Y."/>
            <person name="Wardhani T."/>
            <person name="Kalhor M.S."/>
            <person name="Jansen J."/>
            <person name="Van den Hoogen J."/>
            <person name="Gungor B."/>
            <person name="Hartog M."/>
            <person name="Hontelez J."/>
            <person name="Verver J."/>
            <person name="Yang W.-C."/>
            <person name="Schijlen E."/>
            <person name="Repin R."/>
            <person name="Schilthuizen M."/>
            <person name="Schranz E."/>
            <person name="Heidstra R."/>
            <person name="Miyata K."/>
            <person name="Fedorova E."/>
            <person name="Kohlen W."/>
            <person name="Bisseling T."/>
            <person name="Smit S."/>
            <person name="Geurts R."/>
        </authorList>
    </citation>
    <scope>NUCLEOTIDE SEQUENCE [LARGE SCALE GENOMIC DNA]</scope>
    <source>
        <strain evidence="3">cv. RG33-2</strain>
    </source>
</reference>
<dbReference type="CDD" id="cd06222">
    <property type="entry name" value="RNase_H_like"/>
    <property type="match status" value="1"/>
</dbReference>
<dbReference type="GO" id="GO:0004523">
    <property type="term" value="F:RNA-DNA hybrid ribonuclease activity"/>
    <property type="evidence" value="ECO:0007669"/>
    <property type="project" value="InterPro"/>
</dbReference>
<protein>
    <submittedName>
        <fullName evidence="2">Ribonuclease H-like domain containing protein</fullName>
    </submittedName>
</protein>
<dbReference type="OrthoDB" id="1906820at2759"/>
<dbReference type="PANTHER" id="PTHR47074:SF11">
    <property type="entry name" value="REVERSE TRANSCRIPTASE-LIKE PROTEIN"/>
    <property type="match status" value="1"/>
</dbReference>
<dbReference type="InterPro" id="IPR002156">
    <property type="entry name" value="RNaseH_domain"/>
</dbReference>
<dbReference type="Gene3D" id="3.30.420.10">
    <property type="entry name" value="Ribonuclease H-like superfamily/Ribonuclease H"/>
    <property type="match status" value="1"/>
</dbReference>
<dbReference type="InParanoid" id="A0A2P5BU87"/>
<dbReference type="InterPro" id="IPR052929">
    <property type="entry name" value="RNase_H-like_EbsB-rel"/>
</dbReference>
<dbReference type="EMBL" id="JXTC01000461">
    <property type="protein sequence ID" value="PON52350.1"/>
    <property type="molecule type" value="Genomic_DNA"/>
</dbReference>
<comment type="caution">
    <text evidence="2">The sequence shown here is derived from an EMBL/GenBank/DDBJ whole genome shotgun (WGS) entry which is preliminary data.</text>
</comment>
<evidence type="ECO:0000313" key="2">
    <source>
        <dbReference type="EMBL" id="PON52350.1"/>
    </source>
</evidence>
<accession>A0A2P5BU87</accession>
<dbReference type="GO" id="GO:0003676">
    <property type="term" value="F:nucleic acid binding"/>
    <property type="evidence" value="ECO:0007669"/>
    <property type="project" value="InterPro"/>
</dbReference>
<dbReference type="AlphaFoldDB" id="A0A2P5BU87"/>
<dbReference type="InterPro" id="IPR012337">
    <property type="entry name" value="RNaseH-like_sf"/>
</dbReference>
<dbReference type="InterPro" id="IPR036397">
    <property type="entry name" value="RNaseH_sf"/>
</dbReference>